<evidence type="ECO:0000313" key="3">
    <source>
        <dbReference type="Proteomes" id="UP000480854"/>
    </source>
</evidence>
<organism evidence="2 3">
    <name type="scientific">Roseomonas genomospecies 6</name>
    <dbReference type="NCBI Taxonomy" id="214106"/>
    <lineage>
        <taxon>Bacteria</taxon>
        <taxon>Pseudomonadati</taxon>
        <taxon>Pseudomonadota</taxon>
        <taxon>Alphaproteobacteria</taxon>
        <taxon>Acetobacterales</taxon>
        <taxon>Roseomonadaceae</taxon>
        <taxon>Roseomonas</taxon>
    </lineage>
</organism>
<keyword evidence="1" id="KW-0472">Membrane</keyword>
<evidence type="ECO:0000256" key="1">
    <source>
        <dbReference type="SAM" id="Phobius"/>
    </source>
</evidence>
<keyword evidence="1" id="KW-0812">Transmembrane</keyword>
<reference evidence="2 3" key="1">
    <citation type="submission" date="2018-07" db="EMBL/GenBank/DDBJ databases">
        <title>Genome sequence of Azospirillum sp. ATCC 49961.</title>
        <authorList>
            <person name="Sant'Anna F.H."/>
            <person name="Baldani J.I."/>
            <person name="Zilli J.E."/>
            <person name="Reis V.M."/>
            <person name="Hartmann A."/>
            <person name="Cruz L."/>
            <person name="de Souza E.M."/>
            <person name="de Oliveira Pedrosa F."/>
            <person name="Passaglia L.M.P."/>
        </authorList>
    </citation>
    <scope>NUCLEOTIDE SEQUENCE [LARGE SCALE GENOMIC DNA]</scope>
    <source>
        <strain evidence="2 3">ATCC 49961</strain>
    </source>
</reference>
<comment type="caution">
    <text evidence="2">The sequence shown here is derived from an EMBL/GenBank/DDBJ whole genome shotgun (WGS) entry which is preliminary data.</text>
</comment>
<keyword evidence="1" id="KW-1133">Transmembrane helix</keyword>
<keyword evidence="3" id="KW-1185">Reference proteome</keyword>
<protein>
    <submittedName>
        <fullName evidence="2">Uncharacterized protein</fullName>
    </submittedName>
</protein>
<feature type="transmembrane region" description="Helical" evidence="1">
    <location>
        <begin position="18"/>
        <end position="39"/>
    </location>
</feature>
<dbReference type="Proteomes" id="UP000480854">
    <property type="component" value="Unassembled WGS sequence"/>
</dbReference>
<name>A0A9W7TWT7_9PROT</name>
<evidence type="ECO:0000313" key="2">
    <source>
        <dbReference type="EMBL" id="KAA0679547.1"/>
    </source>
</evidence>
<gene>
    <name evidence="2" type="ORF">DS843_16565</name>
</gene>
<sequence>MLCGAAVPWDIRQFQEGAVSTLLWVLSVLSAAVSARLAVSEAKAGRYRQRASRTPISACPSKADTAGQKALARRHGSPVPSTYGSGGAVRNWLALAAILACVGATVSL</sequence>
<proteinExistence type="predicted"/>
<dbReference type="EMBL" id="QOKW01000012">
    <property type="protein sequence ID" value="KAA0679547.1"/>
    <property type="molecule type" value="Genomic_DNA"/>
</dbReference>
<dbReference type="AlphaFoldDB" id="A0A9W7TWT7"/>
<accession>A0A9W7TWT7</accession>